<dbReference type="Gene3D" id="3.40.50.300">
    <property type="entry name" value="P-loop containing nucleotide triphosphate hydrolases"/>
    <property type="match status" value="1"/>
</dbReference>
<organism evidence="1 2">
    <name type="scientific">Portunus trituberculatus</name>
    <name type="common">Swimming crab</name>
    <name type="synonym">Neptunus trituberculatus</name>
    <dbReference type="NCBI Taxonomy" id="210409"/>
    <lineage>
        <taxon>Eukaryota</taxon>
        <taxon>Metazoa</taxon>
        <taxon>Ecdysozoa</taxon>
        <taxon>Arthropoda</taxon>
        <taxon>Crustacea</taxon>
        <taxon>Multicrustacea</taxon>
        <taxon>Malacostraca</taxon>
        <taxon>Eumalacostraca</taxon>
        <taxon>Eucarida</taxon>
        <taxon>Decapoda</taxon>
        <taxon>Pleocyemata</taxon>
        <taxon>Brachyura</taxon>
        <taxon>Eubrachyura</taxon>
        <taxon>Portunoidea</taxon>
        <taxon>Portunidae</taxon>
        <taxon>Portuninae</taxon>
        <taxon>Portunus</taxon>
    </lineage>
</organism>
<evidence type="ECO:0000313" key="2">
    <source>
        <dbReference type="Proteomes" id="UP000324222"/>
    </source>
</evidence>
<comment type="caution">
    <text evidence="1">The sequence shown here is derived from an EMBL/GenBank/DDBJ whole genome shotgun (WGS) entry which is preliminary data.</text>
</comment>
<evidence type="ECO:0000313" key="1">
    <source>
        <dbReference type="EMBL" id="MPC50898.1"/>
    </source>
</evidence>
<accession>A0A5B7G1A6</accession>
<dbReference type="GO" id="GO:0008361">
    <property type="term" value="P:regulation of cell size"/>
    <property type="evidence" value="ECO:0007669"/>
    <property type="project" value="TreeGrafter"/>
</dbReference>
<name>A0A5B7G1A6_PORTR</name>
<sequence>MARRGGDASKQVVVSVVGVSGGEREKGVTGLGKSCLCNRFTKPQADQYHVDHISVLSQTDFSGRVVNNDHFLYWGECVRVADDGLEFVFQVVEQTEFIDDASFMPFKVLTPRSGANPRCLWIVFLHLHLVSCYGIQASLTGK</sequence>
<dbReference type="PANTHER" id="PTHR46005">
    <property type="entry name" value="RHO GTPASE-ACTIVATING PROTEIN 190"/>
    <property type="match status" value="1"/>
</dbReference>
<proteinExistence type="predicted"/>
<dbReference type="GO" id="GO:0005829">
    <property type="term" value="C:cytosol"/>
    <property type="evidence" value="ECO:0007669"/>
    <property type="project" value="TreeGrafter"/>
</dbReference>
<dbReference type="OrthoDB" id="6356688at2759"/>
<dbReference type="InterPro" id="IPR051978">
    <property type="entry name" value="Rho-GAP_domain"/>
</dbReference>
<dbReference type="InterPro" id="IPR027417">
    <property type="entry name" value="P-loop_NTPase"/>
</dbReference>
<protein>
    <submittedName>
        <fullName evidence="1">Rho GTPase-activating protein 190</fullName>
    </submittedName>
</protein>
<dbReference type="Proteomes" id="UP000324222">
    <property type="component" value="Unassembled WGS sequence"/>
</dbReference>
<dbReference type="GO" id="GO:0007266">
    <property type="term" value="P:Rho protein signal transduction"/>
    <property type="evidence" value="ECO:0007669"/>
    <property type="project" value="TreeGrafter"/>
</dbReference>
<gene>
    <name evidence="1" type="ORF">E2C01_044732</name>
</gene>
<reference evidence="1 2" key="1">
    <citation type="submission" date="2019-05" db="EMBL/GenBank/DDBJ databases">
        <title>Another draft genome of Portunus trituberculatus and its Hox gene families provides insights of decapod evolution.</title>
        <authorList>
            <person name="Jeong J.-H."/>
            <person name="Song I."/>
            <person name="Kim S."/>
            <person name="Choi T."/>
            <person name="Kim D."/>
            <person name="Ryu S."/>
            <person name="Kim W."/>
        </authorList>
    </citation>
    <scope>NUCLEOTIDE SEQUENCE [LARGE SCALE GENOMIC DNA]</scope>
    <source>
        <tissue evidence="1">Muscle</tissue>
    </source>
</reference>
<dbReference type="GO" id="GO:0050770">
    <property type="term" value="P:regulation of axonogenesis"/>
    <property type="evidence" value="ECO:0007669"/>
    <property type="project" value="TreeGrafter"/>
</dbReference>
<dbReference type="PANTHER" id="PTHR46005:SF4">
    <property type="entry name" value="RHO GTPASE-ACTIVATING PROTEIN 190"/>
    <property type="match status" value="1"/>
</dbReference>
<dbReference type="EMBL" id="VSRR010009796">
    <property type="protein sequence ID" value="MPC50898.1"/>
    <property type="molecule type" value="Genomic_DNA"/>
</dbReference>
<keyword evidence="2" id="KW-1185">Reference proteome</keyword>
<dbReference type="GO" id="GO:0005096">
    <property type="term" value="F:GTPase activator activity"/>
    <property type="evidence" value="ECO:0007669"/>
    <property type="project" value="TreeGrafter"/>
</dbReference>
<dbReference type="AlphaFoldDB" id="A0A5B7G1A6"/>